<keyword evidence="3" id="KW-1185">Reference proteome</keyword>
<reference evidence="2 3" key="1">
    <citation type="submission" date="2016-09" db="EMBL/GenBank/DDBJ databases">
        <authorList>
            <person name="Capua I."/>
            <person name="De Benedictis P."/>
            <person name="Joannis T."/>
            <person name="Lombin L.H."/>
            <person name="Cattoli G."/>
        </authorList>
    </citation>
    <scope>NUCLEOTIDE SEQUENCE [LARGE SCALE GENOMIC DNA]</scope>
    <source>
        <strain evidence="2 3">LMG 25899</strain>
    </source>
</reference>
<gene>
    <name evidence="2" type="ORF">BCR26_09705</name>
</gene>
<protein>
    <submittedName>
        <fullName evidence="2">Uncharacterized protein</fullName>
    </submittedName>
</protein>
<evidence type="ECO:0000256" key="1">
    <source>
        <dbReference type="SAM" id="Phobius"/>
    </source>
</evidence>
<feature type="transmembrane region" description="Helical" evidence="1">
    <location>
        <begin position="100"/>
        <end position="117"/>
    </location>
</feature>
<dbReference type="EMBL" id="MIEK01000007">
    <property type="protein sequence ID" value="OEH83447.1"/>
    <property type="molecule type" value="Genomic_DNA"/>
</dbReference>
<feature type="transmembrane region" description="Helical" evidence="1">
    <location>
        <begin position="48"/>
        <end position="69"/>
    </location>
</feature>
<feature type="transmembrane region" description="Helical" evidence="1">
    <location>
        <begin position="75"/>
        <end position="93"/>
    </location>
</feature>
<keyword evidence="1" id="KW-0812">Transmembrane</keyword>
<accession>A0A1E5KZW5</accession>
<sequence length="120" mass="13807">MPSANDILRIQSKTPQVDILASIFQVIMVILMCSFRRKEIERTKLTKAMNYSAVACCIAYYIGWVFYYMNFTNPVVIMALTLFPSFAFVSYQIGKQNRLAIIPTILFTILHLIHGIVNFM</sequence>
<evidence type="ECO:0000313" key="3">
    <source>
        <dbReference type="Proteomes" id="UP000095256"/>
    </source>
</evidence>
<name>A0A1E5KZW5_9ENTE</name>
<organism evidence="2 3">
    <name type="scientific">Enterococcus rivorum</name>
    <dbReference type="NCBI Taxonomy" id="762845"/>
    <lineage>
        <taxon>Bacteria</taxon>
        <taxon>Bacillati</taxon>
        <taxon>Bacillota</taxon>
        <taxon>Bacilli</taxon>
        <taxon>Lactobacillales</taxon>
        <taxon>Enterococcaceae</taxon>
        <taxon>Enterococcus</taxon>
    </lineage>
</organism>
<keyword evidence="1" id="KW-0472">Membrane</keyword>
<comment type="caution">
    <text evidence="2">The sequence shown here is derived from an EMBL/GenBank/DDBJ whole genome shotgun (WGS) entry which is preliminary data.</text>
</comment>
<keyword evidence="1" id="KW-1133">Transmembrane helix</keyword>
<proteinExistence type="predicted"/>
<evidence type="ECO:0000313" key="2">
    <source>
        <dbReference type="EMBL" id="OEH83447.1"/>
    </source>
</evidence>
<feature type="transmembrane region" description="Helical" evidence="1">
    <location>
        <begin position="19"/>
        <end position="36"/>
    </location>
</feature>
<dbReference type="AlphaFoldDB" id="A0A1E5KZW5"/>
<dbReference type="Proteomes" id="UP000095256">
    <property type="component" value="Unassembled WGS sequence"/>
</dbReference>
<dbReference type="STRING" id="762845.BCR26_09705"/>